<gene>
    <name evidence="1" type="ORF">BC938DRAFT_473612</name>
</gene>
<reference evidence="1 2" key="1">
    <citation type="journal article" date="2018" name="New Phytol.">
        <title>Phylogenomics of Endogonaceae and evolution of mycorrhizas within Mucoromycota.</title>
        <authorList>
            <person name="Chang Y."/>
            <person name="Desiro A."/>
            <person name="Na H."/>
            <person name="Sandor L."/>
            <person name="Lipzen A."/>
            <person name="Clum A."/>
            <person name="Barry K."/>
            <person name="Grigoriev I.V."/>
            <person name="Martin F.M."/>
            <person name="Stajich J.E."/>
            <person name="Smith M.E."/>
            <person name="Bonito G."/>
            <person name="Spatafora J.W."/>
        </authorList>
    </citation>
    <scope>NUCLEOTIDE SEQUENCE [LARGE SCALE GENOMIC DNA]</scope>
    <source>
        <strain evidence="1 2">AD002</strain>
    </source>
</reference>
<comment type="caution">
    <text evidence="1">The sequence shown here is derived from an EMBL/GenBank/DDBJ whole genome shotgun (WGS) entry which is preliminary data.</text>
</comment>
<organism evidence="1 2">
    <name type="scientific">Jimgerdemannia flammicorona</name>
    <dbReference type="NCBI Taxonomy" id="994334"/>
    <lineage>
        <taxon>Eukaryota</taxon>
        <taxon>Fungi</taxon>
        <taxon>Fungi incertae sedis</taxon>
        <taxon>Mucoromycota</taxon>
        <taxon>Mucoromycotina</taxon>
        <taxon>Endogonomycetes</taxon>
        <taxon>Endogonales</taxon>
        <taxon>Endogonaceae</taxon>
        <taxon>Jimgerdemannia</taxon>
    </lineage>
</organism>
<evidence type="ECO:0000313" key="1">
    <source>
        <dbReference type="EMBL" id="RUS24414.1"/>
    </source>
</evidence>
<proteinExistence type="predicted"/>
<protein>
    <submittedName>
        <fullName evidence="1">Uncharacterized protein</fullName>
    </submittedName>
</protein>
<dbReference type="AlphaFoldDB" id="A0A433Q425"/>
<evidence type="ECO:0000313" key="2">
    <source>
        <dbReference type="Proteomes" id="UP000274822"/>
    </source>
</evidence>
<keyword evidence="2" id="KW-1185">Reference proteome</keyword>
<name>A0A433Q425_9FUNG</name>
<sequence length="1141" mass="130509">MSRLDFIDGHTTVIANFRPDARGTITLCRSQLGQGNILQLVVLSNDQQVSRQIVLPSSSPTLKLRDLRHRTALDPNGTYVSAKNVSFLNPPIATPDSKPISVTVEMGATSASELEIVGSLRKLYTLMITLGGKTLNEEHKKLLTCFKFLTRWHSLDMEDKLRLYDQWACHELNFWLFKRDRGFFERVAKPFIQNKIHRTFLDDYLLDMPLNAYISSFQRFNQLNVAEQCLLVKKIGGESEHARTLEDAVKDAPIDRKEFEQLFGTVLAGSALNEVNEISDFQPQATASYVGSAGFDVATSALVNNADRDRDRIRSQVMKNNEECDQDIEFGLFDCYDDAEDAEMEVEESKPATNAEEVKHTGLLKLRQLALSRRQALYQNQRPTEELAETHYWGLSVRATTPKLVTVNAFWADYAKWTGKEAGSFLSENFIYATKNFTEIMFVLALLELPLNEPVEPEIVAKDARVSFRSTTPAVIFHKELKQCSISASDRSILVIQNYFVDADRIYYEYDDNKTGRKYIDPKDFRRHIVYGCHIVLTNTSSIRQTIELFFQIPVGAVPVKESQYIVTQLVDMKPFTIWQDEYFFYFPKTGSFPHLPVYVSKSGELLAHSPTTTVIVTDKPRPIDRTSWTTIAIHGSSEDVLGFLEAENLNKVQLDKITWRAKGRDFCVAVTDILRKRNEFDDDLWAYGFFHELPKLMREYLEQKWWSQFSGDVFYFLRSPLLNVRADETGNFLHLDYYPLVNARVHHVRRGNRILNNSFLDQYHHFLKFISRKPQLESADLLSIVIYLLLQDRLEEAQTFHELLRQRVESANGTILQPQLQLDYLAAFFEFYVSKDVAMEHPETIDFAITRELTRHYRDYPVLRWRGYFDEMARFLEEVDGHRNASAELAIDEREELRADQLNERLARQQPSFDFEVKDDMIVVSYLNVDELTISYYVMNVEMTFSTSPFVGHEGTGNHTFIAPNYCETHKIPAPQTPDDVAAAAARESGNDEDEFAMVGGGAAAPRSTRTFRIPLAPRFRHANIMLEMVGAGITRSLAHYAHALTVQIAETYGYLRVSHRRDGNPVPAAYVKVYAKMTSGKVRFWRDGYTALNGSFEYASLSEKDSDGKSMLGKVRRFAILVQGDDFGAVVKEVGPPKA</sequence>
<dbReference type="Proteomes" id="UP000274822">
    <property type="component" value="Unassembled WGS sequence"/>
</dbReference>
<accession>A0A433Q425</accession>
<dbReference type="EMBL" id="RBNJ01016104">
    <property type="protein sequence ID" value="RUS24414.1"/>
    <property type="molecule type" value="Genomic_DNA"/>
</dbReference>